<dbReference type="Pfam" id="PF14441">
    <property type="entry name" value="OTT_1508_deam"/>
    <property type="match status" value="1"/>
</dbReference>
<dbReference type="Proteomes" id="UP001271007">
    <property type="component" value="Unassembled WGS sequence"/>
</dbReference>
<dbReference type="InterPro" id="IPR027796">
    <property type="entry name" value="OTT_1508_deam-like"/>
</dbReference>
<dbReference type="EC" id="2.6.1.52" evidence="1"/>
<gene>
    <name evidence="1" type="primary">SER1_2</name>
    <name evidence="1" type="ORF">LTR09_011707</name>
</gene>
<protein>
    <submittedName>
        <fullName evidence="1">Phosphoserine transaminase</fullName>
        <ecNumber evidence="1">2.6.1.52</ecNumber>
    </submittedName>
</protein>
<evidence type="ECO:0000313" key="1">
    <source>
        <dbReference type="EMBL" id="KAK3046866.1"/>
    </source>
</evidence>
<dbReference type="AlphaFoldDB" id="A0AAJ0D5W4"/>
<name>A0AAJ0D5W4_9PEZI</name>
<comment type="caution">
    <text evidence="1">The sequence shown here is derived from an EMBL/GenBank/DDBJ whole genome shotgun (WGS) entry which is preliminary data.</text>
</comment>
<keyword evidence="1" id="KW-0808">Transferase</keyword>
<proteinExistence type="predicted"/>
<organism evidence="1 2">
    <name type="scientific">Extremus antarcticus</name>
    <dbReference type="NCBI Taxonomy" id="702011"/>
    <lineage>
        <taxon>Eukaryota</taxon>
        <taxon>Fungi</taxon>
        <taxon>Dikarya</taxon>
        <taxon>Ascomycota</taxon>
        <taxon>Pezizomycotina</taxon>
        <taxon>Dothideomycetes</taxon>
        <taxon>Dothideomycetidae</taxon>
        <taxon>Mycosphaerellales</taxon>
        <taxon>Extremaceae</taxon>
        <taxon>Extremus</taxon>
    </lineage>
</organism>
<dbReference type="GO" id="GO:0004648">
    <property type="term" value="F:O-phospho-L-serine:2-oxoglutarate aminotransferase activity"/>
    <property type="evidence" value="ECO:0007669"/>
    <property type="project" value="UniProtKB-EC"/>
</dbReference>
<dbReference type="EMBL" id="JAWDJX010000077">
    <property type="protein sequence ID" value="KAK3046866.1"/>
    <property type="molecule type" value="Genomic_DNA"/>
</dbReference>
<keyword evidence="1" id="KW-0032">Aminotransferase</keyword>
<evidence type="ECO:0000313" key="2">
    <source>
        <dbReference type="Proteomes" id="UP001271007"/>
    </source>
</evidence>
<reference evidence="1" key="1">
    <citation type="submission" date="2023-04" db="EMBL/GenBank/DDBJ databases">
        <title>Black Yeasts Isolated from many extreme environments.</title>
        <authorList>
            <person name="Coleine C."/>
            <person name="Stajich J.E."/>
            <person name="Selbmann L."/>
        </authorList>
    </citation>
    <scope>NUCLEOTIDE SEQUENCE</scope>
    <source>
        <strain evidence="1">CCFEE 5312</strain>
    </source>
</reference>
<sequence>MEHVAIVPVPPKDTKFKNGVWLFPTEVESEIATLAAICHVKQQQRGPLRTATGAKRDDWSDDAELSSDDESASICAAVITTEETLSTKMSFLDRLAEILCTKKHAHYVTCTSMITYPDKVTVLAARNASWTDADVRLLDDVATIMEQIASRGTFDMDPMPGMRKKLANHYIPRLKYHVQSLLKQLERHDVIAGFARDCRGFQSGTVSALALVELADRVSSSQAANMQITTSYDDGASSRILSDIQCIRRPLLTCDALYDAARRVDGFQQLQFLLLTGYKAKEATPCTSPSSGPLNELVECQLAKPKWVHAEIRMITYLLNYDGARDAFRYLGISKKTCFLCGHIIQKLGNFNTRGNHGKIYSQWTIPSALELRDKKIETWELTIKYLQDVLQSEATRKELPHLQAVKESTVTTPVAPQIERSNVFTSHIPDPRLRERESTWLSSFSMRDISE</sequence>
<keyword evidence="2" id="KW-1185">Reference proteome</keyword>
<accession>A0AAJ0D5W4</accession>